<feature type="non-terminal residue" evidence="1">
    <location>
        <position position="1"/>
    </location>
</feature>
<reference evidence="1" key="1">
    <citation type="submission" date="2020-04" db="EMBL/GenBank/DDBJ databases">
        <authorList>
            <person name="Alioto T."/>
            <person name="Alioto T."/>
            <person name="Gomez Garrido J."/>
        </authorList>
    </citation>
    <scope>NUCLEOTIDE SEQUENCE</scope>
    <source>
        <strain evidence="1">A484AB</strain>
    </source>
</reference>
<dbReference type="EMBL" id="CACRXK020009815">
    <property type="protein sequence ID" value="CAB4018019.1"/>
    <property type="molecule type" value="Genomic_DNA"/>
</dbReference>
<comment type="caution">
    <text evidence="1">The sequence shown here is derived from an EMBL/GenBank/DDBJ whole genome shotgun (WGS) entry which is preliminary data.</text>
</comment>
<keyword evidence="2" id="KW-1185">Reference proteome</keyword>
<feature type="non-terminal residue" evidence="1">
    <location>
        <position position="316"/>
    </location>
</feature>
<protein>
    <submittedName>
        <fullName evidence="1">Uncharacterized protein</fullName>
    </submittedName>
</protein>
<dbReference type="Proteomes" id="UP001152795">
    <property type="component" value="Unassembled WGS sequence"/>
</dbReference>
<gene>
    <name evidence="1" type="ORF">PACLA_8A071080</name>
</gene>
<evidence type="ECO:0000313" key="1">
    <source>
        <dbReference type="EMBL" id="CAB4018019.1"/>
    </source>
</evidence>
<name>A0A7D9EVM1_PARCT</name>
<proteinExistence type="predicted"/>
<sequence length="316" mass="35672">SKIKLKMDGLTQQLNGSDCGRSKKLQYNFFHWQISKQNQGKKNSKTIWTDKSTCKLKVHSVSHAHLSVSNVSQYKISPYPPVYVSLKRSRMPSSSNFCNALNTISEVIRKNVQNISCWFSTTCDVIGWCKGPGNNCVALTTKLEVFSHASYHVLSSSRLIPEIHSLLRSAVISSVTSLLFSRFIPTTDNEAKYHDLKECNFVTIIYVCMYEYIAIISIYCPKSVLYRNALFNLFEFSVDNILKELVGARIDSDLTRCARCILAHPQSQIMNGAFLRYFILFVTTCIKFSKDPFSINSLIQMCDACLTSITALPFGG</sequence>
<organism evidence="1 2">
    <name type="scientific">Paramuricea clavata</name>
    <name type="common">Red gorgonian</name>
    <name type="synonym">Violescent sea-whip</name>
    <dbReference type="NCBI Taxonomy" id="317549"/>
    <lineage>
        <taxon>Eukaryota</taxon>
        <taxon>Metazoa</taxon>
        <taxon>Cnidaria</taxon>
        <taxon>Anthozoa</taxon>
        <taxon>Octocorallia</taxon>
        <taxon>Malacalcyonacea</taxon>
        <taxon>Plexauridae</taxon>
        <taxon>Paramuricea</taxon>
    </lineage>
</organism>
<evidence type="ECO:0000313" key="2">
    <source>
        <dbReference type="Proteomes" id="UP001152795"/>
    </source>
</evidence>
<dbReference type="AlphaFoldDB" id="A0A7D9EVM1"/>
<accession>A0A7D9EVM1</accession>